<sequence length="47" mass="5481">MSDKVMIGKHQNDTAENHRKPLPFLPDELIFQILLLLPVRILLQLKC</sequence>
<name>A0A2K3JT59_TRIPR</name>
<dbReference type="Proteomes" id="UP000236291">
    <property type="component" value="Unassembled WGS sequence"/>
</dbReference>
<gene>
    <name evidence="1" type="ORF">L195_g050293</name>
</gene>
<reference evidence="1 2" key="2">
    <citation type="journal article" date="2017" name="Front. Plant Sci.">
        <title>Gene Classification and Mining of Molecular Markers Useful in Red Clover (Trifolium pratense) Breeding.</title>
        <authorList>
            <person name="Istvanek J."/>
            <person name="Dluhosova J."/>
            <person name="Dluhos P."/>
            <person name="Patkova L."/>
            <person name="Nedelnik J."/>
            <person name="Repkova J."/>
        </authorList>
    </citation>
    <scope>NUCLEOTIDE SEQUENCE [LARGE SCALE GENOMIC DNA]</scope>
    <source>
        <strain evidence="2">cv. Tatra</strain>
        <tissue evidence="1">Young leaves</tissue>
    </source>
</reference>
<protein>
    <recommendedName>
        <fullName evidence="3">F-box domain-containing protein</fullName>
    </recommendedName>
</protein>
<dbReference type="EMBL" id="ASHM01076165">
    <property type="protein sequence ID" value="PNX57223.1"/>
    <property type="molecule type" value="Genomic_DNA"/>
</dbReference>
<evidence type="ECO:0000313" key="2">
    <source>
        <dbReference type="Proteomes" id="UP000236291"/>
    </source>
</evidence>
<comment type="caution">
    <text evidence="1">The sequence shown here is derived from an EMBL/GenBank/DDBJ whole genome shotgun (WGS) entry which is preliminary data.</text>
</comment>
<dbReference type="SUPFAM" id="SSF81383">
    <property type="entry name" value="F-box domain"/>
    <property type="match status" value="1"/>
</dbReference>
<dbReference type="InterPro" id="IPR036047">
    <property type="entry name" value="F-box-like_dom_sf"/>
</dbReference>
<organism evidence="1 2">
    <name type="scientific">Trifolium pratense</name>
    <name type="common">Red clover</name>
    <dbReference type="NCBI Taxonomy" id="57577"/>
    <lineage>
        <taxon>Eukaryota</taxon>
        <taxon>Viridiplantae</taxon>
        <taxon>Streptophyta</taxon>
        <taxon>Embryophyta</taxon>
        <taxon>Tracheophyta</taxon>
        <taxon>Spermatophyta</taxon>
        <taxon>Magnoliopsida</taxon>
        <taxon>eudicotyledons</taxon>
        <taxon>Gunneridae</taxon>
        <taxon>Pentapetalae</taxon>
        <taxon>rosids</taxon>
        <taxon>fabids</taxon>
        <taxon>Fabales</taxon>
        <taxon>Fabaceae</taxon>
        <taxon>Papilionoideae</taxon>
        <taxon>50 kb inversion clade</taxon>
        <taxon>NPAAA clade</taxon>
        <taxon>Hologalegina</taxon>
        <taxon>IRL clade</taxon>
        <taxon>Trifolieae</taxon>
        <taxon>Trifolium</taxon>
    </lineage>
</organism>
<proteinExistence type="predicted"/>
<dbReference type="AlphaFoldDB" id="A0A2K3JT59"/>
<evidence type="ECO:0000313" key="1">
    <source>
        <dbReference type="EMBL" id="PNX57223.1"/>
    </source>
</evidence>
<reference evidence="1 2" key="1">
    <citation type="journal article" date="2014" name="Am. J. Bot.">
        <title>Genome assembly and annotation for red clover (Trifolium pratense; Fabaceae).</title>
        <authorList>
            <person name="Istvanek J."/>
            <person name="Jaros M."/>
            <person name="Krenek A."/>
            <person name="Repkova J."/>
        </authorList>
    </citation>
    <scope>NUCLEOTIDE SEQUENCE [LARGE SCALE GENOMIC DNA]</scope>
    <source>
        <strain evidence="2">cv. Tatra</strain>
        <tissue evidence="1">Young leaves</tissue>
    </source>
</reference>
<accession>A0A2K3JT59</accession>
<feature type="non-terminal residue" evidence="1">
    <location>
        <position position="47"/>
    </location>
</feature>
<evidence type="ECO:0008006" key="3">
    <source>
        <dbReference type="Google" id="ProtNLM"/>
    </source>
</evidence>